<organism evidence="2 3">
    <name type="scientific">Candidatus Staskawiczbacteria bacterium RIFCSPLOWO2_12_FULL_37_15</name>
    <dbReference type="NCBI Taxonomy" id="1802218"/>
    <lineage>
        <taxon>Bacteria</taxon>
        <taxon>Candidatus Staskawicziibacteriota</taxon>
    </lineage>
</organism>
<feature type="transmembrane region" description="Helical" evidence="1">
    <location>
        <begin position="14"/>
        <end position="37"/>
    </location>
</feature>
<dbReference type="Proteomes" id="UP000178632">
    <property type="component" value="Unassembled WGS sequence"/>
</dbReference>
<keyword evidence="1" id="KW-0812">Transmembrane</keyword>
<evidence type="ECO:0000256" key="1">
    <source>
        <dbReference type="SAM" id="Phobius"/>
    </source>
</evidence>
<comment type="caution">
    <text evidence="2">The sequence shown here is derived from an EMBL/GenBank/DDBJ whole genome shotgun (WGS) entry which is preliminary data.</text>
</comment>
<keyword evidence="1" id="KW-0472">Membrane</keyword>
<proteinExistence type="predicted"/>
<name>A0A1G2INE3_9BACT</name>
<evidence type="ECO:0000313" key="2">
    <source>
        <dbReference type="EMBL" id="OGZ76449.1"/>
    </source>
</evidence>
<sequence length="108" mass="12030">MTTLTLSYSSWLGINWKMVCTAGFLAACSLLIIYAFLINELTGGTYLIKNYDKQIDTLSQENRNLEVSFAKTGFLGSVEQKTQELNFEKTTSVKYIKILDTSVALGAK</sequence>
<accession>A0A1G2INE3</accession>
<evidence type="ECO:0008006" key="4">
    <source>
        <dbReference type="Google" id="ProtNLM"/>
    </source>
</evidence>
<dbReference type="AlphaFoldDB" id="A0A1G2INE3"/>
<keyword evidence="1" id="KW-1133">Transmembrane helix</keyword>
<dbReference type="EMBL" id="MHPE01000034">
    <property type="protein sequence ID" value="OGZ76449.1"/>
    <property type="molecule type" value="Genomic_DNA"/>
</dbReference>
<evidence type="ECO:0000313" key="3">
    <source>
        <dbReference type="Proteomes" id="UP000178632"/>
    </source>
</evidence>
<gene>
    <name evidence="2" type="ORF">A3G45_03435</name>
</gene>
<reference evidence="2 3" key="1">
    <citation type="journal article" date="2016" name="Nat. Commun.">
        <title>Thousands of microbial genomes shed light on interconnected biogeochemical processes in an aquifer system.</title>
        <authorList>
            <person name="Anantharaman K."/>
            <person name="Brown C.T."/>
            <person name="Hug L.A."/>
            <person name="Sharon I."/>
            <person name="Castelle C.J."/>
            <person name="Probst A.J."/>
            <person name="Thomas B.C."/>
            <person name="Singh A."/>
            <person name="Wilkins M.J."/>
            <person name="Karaoz U."/>
            <person name="Brodie E.L."/>
            <person name="Williams K.H."/>
            <person name="Hubbard S.S."/>
            <person name="Banfield J.F."/>
        </authorList>
    </citation>
    <scope>NUCLEOTIDE SEQUENCE [LARGE SCALE GENOMIC DNA]</scope>
</reference>
<protein>
    <recommendedName>
        <fullName evidence="4">Cell division protein FtsL</fullName>
    </recommendedName>
</protein>